<gene>
    <name evidence="8" type="ORF">JWS13_03810</name>
    <name evidence="9" type="ORF">JWS13_05385</name>
</gene>
<dbReference type="SUPFAM" id="SSF103473">
    <property type="entry name" value="MFS general substrate transporter"/>
    <property type="match status" value="1"/>
</dbReference>
<keyword evidence="10" id="KW-1185">Reference proteome</keyword>
<proteinExistence type="predicted"/>
<comment type="subcellular location">
    <subcellularLocation>
        <location evidence="1">Cell membrane</location>
        <topology evidence="1">Multi-pass membrane protein</topology>
    </subcellularLocation>
</comment>
<geneLocation type="plasmid" evidence="8 10">
    <name>unnamed3</name>
</geneLocation>
<evidence type="ECO:0000256" key="7">
    <source>
        <dbReference type="SAM" id="Phobius"/>
    </source>
</evidence>
<keyword evidence="4 7" id="KW-1133">Transmembrane helix</keyword>
<reference evidence="9 10" key="1">
    <citation type="journal article" date="2021" name="Microbiol. Resour. Announc.">
        <title>Complete Genome Sequences of Two Rhodococcus sp. Strains with Large and Linear Chromosomes, Isolated from Apple Rhizosphere.</title>
        <authorList>
            <person name="Benning S."/>
            <person name="Brugnone N."/>
            <person name="Siani R."/>
            <person name="Kublik S."/>
            <person name="Schloter M."/>
            <person name="Rad V."/>
        </authorList>
    </citation>
    <scope>NUCLEOTIDE SEQUENCE [LARGE SCALE GENOMIC DNA]</scope>
    <source>
        <strain evidence="9 10">R79</strain>
        <plasmid evidence="8 10">unnamed3</plasmid>
    </source>
</reference>
<dbReference type="EMBL" id="CP070616">
    <property type="protein sequence ID" value="QSE87802.1"/>
    <property type="molecule type" value="Genomic_DNA"/>
</dbReference>
<dbReference type="EMBL" id="CP070619">
    <property type="protein sequence ID" value="QSE88103.1"/>
    <property type="molecule type" value="Genomic_DNA"/>
</dbReference>
<evidence type="ECO:0000256" key="6">
    <source>
        <dbReference type="SAM" id="MobiDB-lite"/>
    </source>
</evidence>
<protein>
    <submittedName>
        <fullName evidence="9">MFS transporter</fullName>
    </submittedName>
</protein>
<dbReference type="InterPro" id="IPR036259">
    <property type="entry name" value="MFS_trans_sf"/>
</dbReference>
<accession>A0A974VYV4</accession>
<organism evidence="9 10">
    <name type="scientific">Rhodococcus pseudokoreensis</name>
    <dbReference type="NCBI Taxonomy" id="2811421"/>
    <lineage>
        <taxon>Bacteria</taxon>
        <taxon>Bacillati</taxon>
        <taxon>Actinomycetota</taxon>
        <taxon>Actinomycetes</taxon>
        <taxon>Mycobacteriales</taxon>
        <taxon>Nocardiaceae</taxon>
        <taxon>Rhodococcus</taxon>
    </lineage>
</organism>
<evidence type="ECO:0000313" key="8">
    <source>
        <dbReference type="EMBL" id="QSE87802.1"/>
    </source>
</evidence>
<evidence type="ECO:0000313" key="10">
    <source>
        <dbReference type="Proteomes" id="UP000662986"/>
    </source>
</evidence>
<sequence length="199" mass="21183">MDPSTDDPQNRSRGAFRLTVDPVFGPFFWGKLLSSCGTWTFVVVAAILTFDLSGSAWAVGMVTVAHSAPQLLFAPFSGQLADRGKAATQIVAGSLLTGVGAGGLALWLWLSGGSGRTVRSHSGDAVLRRRRTGLRDRRPCDAIDRARNDQTGGNDRGNVAEHGPHHGRQGRWACHGCRRGTLTGCCSCFCSGSRRLESA</sequence>
<evidence type="ECO:0000256" key="5">
    <source>
        <dbReference type="ARBA" id="ARBA00023136"/>
    </source>
</evidence>
<keyword evidence="3 7" id="KW-0812">Transmembrane</keyword>
<feature type="region of interest" description="Disordered" evidence="6">
    <location>
        <begin position="141"/>
        <end position="170"/>
    </location>
</feature>
<feature type="transmembrane region" description="Helical" evidence="7">
    <location>
        <begin position="28"/>
        <end position="50"/>
    </location>
</feature>
<name>A0A974VYV4_9NOCA</name>
<dbReference type="Proteomes" id="UP000662986">
    <property type="component" value="Chromosome"/>
</dbReference>
<dbReference type="PANTHER" id="PTHR23513:SF11">
    <property type="entry name" value="STAPHYLOFERRIN A TRANSPORTER"/>
    <property type="match status" value="1"/>
</dbReference>
<evidence type="ECO:0000256" key="4">
    <source>
        <dbReference type="ARBA" id="ARBA00022989"/>
    </source>
</evidence>
<evidence type="ECO:0000256" key="1">
    <source>
        <dbReference type="ARBA" id="ARBA00004651"/>
    </source>
</evidence>
<keyword evidence="8" id="KW-0614">Plasmid</keyword>
<keyword evidence="5 7" id="KW-0472">Membrane</keyword>
<keyword evidence="2" id="KW-1003">Cell membrane</keyword>
<feature type="transmembrane region" description="Helical" evidence="7">
    <location>
        <begin position="57"/>
        <end position="78"/>
    </location>
</feature>
<evidence type="ECO:0000313" key="9">
    <source>
        <dbReference type="EMBL" id="QSE88103.1"/>
    </source>
</evidence>
<dbReference type="Proteomes" id="UP000662986">
    <property type="component" value="Plasmid unnamed3"/>
</dbReference>
<dbReference type="PANTHER" id="PTHR23513">
    <property type="entry name" value="INTEGRAL MEMBRANE EFFLUX PROTEIN-RELATED"/>
    <property type="match status" value="1"/>
</dbReference>
<evidence type="ECO:0000256" key="3">
    <source>
        <dbReference type="ARBA" id="ARBA00022692"/>
    </source>
</evidence>
<feature type="transmembrane region" description="Helical" evidence="7">
    <location>
        <begin position="90"/>
        <end position="110"/>
    </location>
</feature>
<reference evidence="9 10" key="2">
    <citation type="journal article" date="2022" name="Arch. Microbiol.">
        <title>Rhodococcus pseudokoreensis sp. nov. isolated from the rhizosphere of young M26 apple rootstocks.</title>
        <authorList>
            <person name="Kampfer P."/>
            <person name="Glaeser S.P."/>
            <person name="Blom J."/>
            <person name="Wolf J."/>
            <person name="Benning S."/>
            <person name="Schloter M."/>
            <person name="Neumann-Schaal M."/>
        </authorList>
    </citation>
    <scope>NUCLEOTIDE SEQUENCE [LARGE SCALE GENOMIC DNA]</scope>
    <source>
        <strain evidence="9 10">R79</strain>
        <plasmid evidence="8 10">unnamed3</plasmid>
    </source>
</reference>
<evidence type="ECO:0000256" key="2">
    <source>
        <dbReference type="ARBA" id="ARBA00022475"/>
    </source>
</evidence>